<feature type="transmembrane region" description="Helical" evidence="1">
    <location>
        <begin position="12"/>
        <end position="32"/>
    </location>
</feature>
<keyword evidence="1" id="KW-1133">Transmembrane helix</keyword>
<dbReference type="Proteomes" id="UP000053593">
    <property type="component" value="Unassembled WGS sequence"/>
</dbReference>
<feature type="transmembrane region" description="Helical" evidence="1">
    <location>
        <begin position="241"/>
        <end position="259"/>
    </location>
</feature>
<protein>
    <submittedName>
        <fullName evidence="2">Uncharacterized protein</fullName>
    </submittedName>
</protein>
<evidence type="ECO:0000313" key="2">
    <source>
        <dbReference type="EMBL" id="KIK61018.1"/>
    </source>
</evidence>
<evidence type="ECO:0000256" key="1">
    <source>
        <dbReference type="SAM" id="Phobius"/>
    </source>
</evidence>
<proteinExistence type="predicted"/>
<feature type="transmembrane region" description="Helical" evidence="1">
    <location>
        <begin position="59"/>
        <end position="80"/>
    </location>
</feature>
<feature type="transmembrane region" description="Helical" evidence="1">
    <location>
        <begin position="206"/>
        <end position="229"/>
    </location>
</feature>
<accession>A0A0D0CXQ5</accession>
<feature type="non-terminal residue" evidence="2">
    <location>
        <position position="270"/>
    </location>
</feature>
<dbReference type="EMBL" id="KN834772">
    <property type="protein sequence ID" value="KIK61018.1"/>
    <property type="molecule type" value="Genomic_DNA"/>
</dbReference>
<reference evidence="2 3" key="1">
    <citation type="submission" date="2014-04" db="EMBL/GenBank/DDBJ databases">
        <title>Evolutionary Origins and Diversification of the Mycorrhizal Mutualists.</title>
        <authorList>
            <consortium name="DOE Joint Genome Institute"/>
            <consortium name="Mycorrhizal Genomics Consortium"/>
            <person name="Kohler A."/>
            <person name="Kuo A."/>
            <person name="Nagy L.G."/>
            <person name="Floudas D."/>
            <person name="Copeland A."/>
            <person name="Barry K.W."/>
            <person name="Cichocki N."/>
            <person name="Veneault-Fourrey C."/>
            <person name="LaButti K."/>
            <person name="Lindquist E.A."/>
            <person name="Lipzen A."/>
            <person name="Lundell T."/>
            <person name="Morin E."/>
            <person name="Murat C."/>
            <person name="Riley R."/>
            <person name="Ohm R."/>
            <person name="Sun H."/>
            <person name="Tunlid A."/>
            <person name="Henrissat B."/>
            <person name="Grigoriev I.V."/>
            <person name="Hibbett D.S."/>
            <person name="Martin F."/>
        </authorList>
    </citation>
    <scope>NUCLEOTIDE SEQUENCE [LARGE SCALE GENOMIC DNA]</scope>
    <source>
        <strain evidence="2 3">FD-317 M1</strain>
    </source>
</reference>
<feature type="transmembrane region" description="Helical" evidence="1">
    <location>
        <begin position="116"/>
        <end position="135"/>
    </location>
</feature>
<evidence type="ECO:0000313" key="3">
    <source>
        <dbReference type="Proteomes" id="UP000053593"/>
    </source>
</evidence>
<gene>
    <name evidence="2" type="ORF">GYMLUDRAFT_115449</name>
</gene>
<sequence>QKGLQSTTRRVMLAVTLYMFTISSIHWISSIADLIQHFQEWMADAEGSVGPPGVSYREVFSAVVLTNYFLTDAVVVWRAWVLCNDDNRASRLALRMTVILLFFLACTYQQKRLTSARLRFCLVSVTATIVIRILLTVPSQTLKSRGAILNHAINISQTANLGLSVLANVSAILIITAKAWRHRRVINRNLSTSTQGRQFFFKGGRILLVLIESGVIYCVSITALVTLFIRIEFGTVGDLYTLVNFQIAGIYPILVLLVVNKDYSMDKTIF</sequence>
<dbReference type="OrthoDB" id="3259206at2759"/>
<name>A0A0D0CXQ5_9AGAR</name>
<dbReference type="HOGENOM" id="CLU_044614_9_2_1"/>
<organism evidence="2 3">
    <name type="scientific">Collybiopsis luxurians FD-317 M1</name>
    <dbReference type="NCBI Taxonomy" id="944289"/>
    <lineage>
        <taxon>Eukaryota</taxon>
        <taxon>Fungi</taxon>
        <taxon>Dikarya</taxon>
        <taxon>Basidiomycota</taxon>
        <taxon>Agaricomycotina</taxon>
        <taxon>Agaricomycetes</taxon>
        <taxon>Agaricomycetidae</taxon>
        <taxon>Agaricales</taxon>
        <taxon>Marasmiineae</taxon>
        <taxon>Omphalotaceae</taxon>
        <taxon>Collybiopsis</taxon>
        <taxon>Collybiopsis luxurians</taxon>
    </lineage>
</organism>
<keyword evidence="1" id="KW-0472">Membrane</keyword>
<feature type="non-terminal residue" evidence="2">
    <location>
        <position position="1"/>
    </location>
</feature>
<keyword evidence="1" id="KW-0812">Transmembrane</keyword>
<dbReference type="AlphaFoldDB" id="A0A0D0CXQ5"/>
<keyword evidence="3" id="KW-1185">Reference proteome</keyword>